<evidence type="ECO:0000313" key="2">
    <source>
        <dbReference type="Proteomes" id="UP001148838"/>
    </source>
</evidence>
<dbReference type="Proteomes" id="UP001148838">
    <property type="component" value="Unassembled WGS sequence"/>
</dbReference>
<evidence type="ECO:0000313" key="1">
    <source>
        <dbReference type="EMBL" id="KAJ4435760.1"/>
    </source>
</evidence>
<accession>A0ABQ8SNL9</accession>
<comment type="caution">
    <text evidence="1">The sequence shown here is derived from an EMBL/GenBank/DDBJ whole genome shotgun (WGS) entry which is preliminary data.</text>
</comment>
<dbReference type="EMBL" id="JAJSOF020000023">
    <property type="protein sequence ID" value="KAJ4435760.1"/>
    <property type="molecule type" value="Genomic_DNA"/>
</dbReference>
<sequence>MAGLCDVNIPAEKGRRIIAIQPMAEITFQAYLEVGRSCMDFEVGNLNFIETAMDKMECINPEVDSQQDCSQFGHGSALLYSASQRLDPSIGARFLGLVMMHPKLITCDYPG</sequence>
<keyword evidence="2" id="KW-1185">Reference proteome</keyword>
<protein>
    <recommendedName>
        <fullName evidence="3">Per a allergen</fullName>
    </recommendedName>
</protein>
<evidence type="ECO:0008006" key="3">
    <source>
        <dbReference type="Google" id="ProtNLM"/>
    </source>
</evidence>
<proteinExistence type="predicted"/>
<name>A0ABQ8SNL9_PERAM</name>
<organism evidence="1 2">
    <name type="scientific">Periplaneta americana</name>
    <name type="common">American cockroach</name>
    <name type="synonym">Blatta americana</name>
    <dbReference type="NCBI Taxonomy" id="6978"/>
    <lineage>
        <taxon>Eukaryota</taxon>
        <taxon>Metazoa</taxon>
        <taxon>Ecdysozoa</taxon>
        <taxon>Arthropoda</taxon>
        <taxon>Hexapoda</taxon>
        <taxon>Insecta</taxon>
        <taxon>Pterygota</taxon>
        <taxon>Neoptera</taxon>
        <taxon>Polyneoptera</taxon>
        <taxon>Dictyoptera</taxon>
        <taxon>Blattodea</taxon>
        <taxon>Blattoidea</taxon>
        <taxon>Blattidae</taxon>
        <taxon>Blattinae</taxon>
        <taxon>Periplaneta</taxon>
    </lineage>
</organism>
<reference evidence="1 2" key="1">
    <citation type="journal article" date="2022" name="Allergy">
        <title>Genome assembly and annotation of Periplaneta americana reveal a comprehensive cockroach allergen profile.</title>
        <authorList>
            <person name="Wang L."/>
            <person name="Xiong Q."/>
            <person name="Saelim N."/>
            <person name="Wang L."/>
            <person name="Nong W."/>
            <person name="Wan A.T."/>
            <person name="Shi M."/>
            <person name="Liu X."/>
            <person name="Cao Q."/>
            <person name="Hui J.H.L."/>
            <person name="Sookrung N."/>
            <person name="Leung T.F."/>
            <person name="Tungtrongchitr A."/>
            <person name="Tsui S.K.W."/>
        </authorList>
    </citation>
    <scope>NUCLEOTIDE SEQUENCE [LARGE SCALE GENOMIC DNA]</scope>
    <source>
        <strain evidence="1">PWHHKU_190912</strain>
    </source>
</reference>
<gene>
    <name evidence="1" type="ORF">ANN_18379</name>
</gene>